<sequence>MADERRGDEGQTAQPQSDTHHAGPPLVCTLRLSSEHDTVPVTVDAYTYEQLRGSCEYIRGLMDFGVSAGAFPQELGCGGPDPGSGEEPEADGRVFSVHTGTCRAALAAAVVHWLVKGVVHAGAEAAPLDVDGSNAAELLALADVWCVPALKAHVLAALCRGPCAGFRRPAANSAAVEGVPQVAALAAQALAYGIGDPDGGLGRLYAQCTAWMAAWPARAWPTRTFAAMSMPIQEDVLAAAKARAADPDAAPAALAACRALAAALPPVAWAARPREMCEQLVAHTLAALWGKFPEVCASAGARQDRTECWGQLLEELRAHVAEYPEPGPAVWALAGGRSGGGWDAGCHRALLYGPPPPPSIAAQRAALQLRARLQQQGRVPAAAWDAEPAQEEEEQSWLGEEEAQHMAALHGHVHSWVVRHMPLVARCATFQHLPQQQQRRIRALAAAGLTGGPADAGGMADAEAVGSVRPSPGPGARAGGRAAAAAAAAGSATPGSAARGLRPAVWASAEEEAAAGAGAAGGAGGRAGGAAAGGGAAMWTIALEPEPLATPGSKGSSARKPLRPHTAGERASPPVGIAAGRGPAAAAVRGRAGAAAGAAAIAGADVAAGPGPGSAAAAQAAGQAVQRRPAPRRQPLSSGAAASPAAAGAAAEGGAPAAAPSAARPAARSTAAAGKGAARGVRPGTAGTAAVQVGVRAAARAPAAAATAASHNRAAAVSATGAAGSSRPVSARSPAAANAAAAAAKPREGTAAAAAAAARRPTSAASASSAAGKQGAGTHSRPWGAAAARSSSSAGTGAVAPAGTATRHTAAERRQATALGAGSAKAGKEPAAPPSPGPSVTSQLHGPAVEASPEASLVESQAAVPAVAQGAAAQPGPGVHAAVEGAGVQLPCAAHAAAPEREEPSEGQAGNAQAEQQEQRLPAPGAAAAAQQAISHDSNVPASAGSRTSREDAGCSCSAPAEAVAEAETQAAAAALSSVAVGRHTSSPVLPRDCETASVGELGLDHTPDAAASAVAMPPPPPELTHEAAEVQASPPTAPAAEGPCAGAEGGPGSEAPRREPGPSPPAAEVHWEPAATESASHFGVPAPAPAPGWPSQQPGTAATTTATTPAVSKPAAAATRAGPPAPGRHRAQSAVASAAGVSTRPVSATAKGAGPSGGQPASARPHASSSSASASAAAGVVGRGNTAAAAQRPAVAVASAAPPSLPARAGSSRTRSGGSSDPAQRRPGSGAVRASVVAGPAAVSRAPPPPPTPAASFFRPVRPQRPGPAGPPATGAGSGRVATGGSRPPSGSADADVAVPATAAPSAASAATGHAATEAGTAPIMVEACERPADACTQDASAPVSA</sequence>
<name>A0A835WJ28_9CHLO</name>
<evidence type="ECO:0000313" key="4">
    <source>
        <dbReference type="Proteomes" id="UP000613740"/>
    </source>
</evidence>
<feature type="compositionally biased region" description="Low complexity" evidence="1">
    <location>
        <begin position="1133"/>
        <end position="1143"/>
    </location>
</feature>
<feature type="region of interest" description="Disordered" evidence="1">
    <location>
        <begin position="1011"/>
        <end position="1171"/>
    </location>
</feature>
<proteinExistence type="predicted"/>
<organism evidence="3 4">
    <name type="scientific">Chlamydomonas schloesseri</name>
    <dbReference type="NCBI Taxonomy" id="2026947"/>
    <lineage>
        <taxon>Eukaryota</taxon>
        <taxon>Viridiplantae</taxon>
        <taxon>Chlorophyta</taxon>
        <taxon>core chlorophytes</taxon>
        <taxon>Chlorophyceae</taxon>
        <taxon>CS clade</taxon>
        <taxon>Chlamydomonadales</taxon>
        <taxon>Chlamydomonadaceae</taxon>
        <taxon>Chlamydomonas</taxon>
    </lineage>
</organism>
<feature type="region of interest" description="Disordered" evidence="1">
    <location>
        <begin position="1195"/>
        <end position="1317"/>
    </location>
</feature>
<evidence type="ECO:0000256" key="1">
    <source>
        <dbReference type="SAM" id="MobiDB-lite"/>
    </source>
</evidence>
<feature type="region of interest" description="Disordered" evidence="1">
    <location>
        <begin position="458"/>
        <end position="480"/>
    </location>
</feature>
<dbReference type="Pfam" id="PF26017">
    <property type="entry name" value="BACK_BTBD8"/>
    <property type="match status" value="1"/>
</dbReference>
<accession>A0A835WJ28</accession>
<feature type="compositionally biased region" description="Low complexity" evidence="1">
    <location>
        <begin position="1294"/>
        <end position="1317"/>
    </location>
</feature>
<protein>
    <recommendedName>
        <fullName evidence="2">BTBD8 BACK domain-containing protein</fullName>
    </recommendedName>
</protein>
<dbReference type="PANTHER" id="PTHR22427">
    <property type="entry name" value="GH15728P"/>
    <property type="match status" value="1"/>
</dbReference>
<feature type="region of interest" description="Disordered" evidence="1">
    <location>
        <begin position="894"/>
        <end position="954"/>
    </location>
</feature>
<feature type="compositionally biased region" description="Low complexity" evidence="1">
    <location>
        <begin position="906"/>
        <end position="916"/>
    </location>
</feature>
<feature type="compositionally biased region" description="Low complexity" evidence="1">
    <location>
        <begin position="1101"/>
        <end position="1123"/>
    </location>
</feature>
<dbReference type="InterPro" id="IPR043225">
    <property type="entry name" value="BACK_BTBD8"/>
</dbReference>
<evidence type="ECO:0000313" key="3">
    <source>
        <dbReference type="EMBL" id="KAG2447840.1"/>
    </source>
</evidence>
<feature type="compositionally biased region" description="Polar residues" evidence="1">
    <location>
        <begin position="934"/>
        <end position="947"/>
    </location>
</feature>
<comment type="caution">
    <text evidence="3">The sequence shown here is derived from an EMBL/GenBank/DDBJ whole genome shotgun (WGS) entry which is preliminary data.</text>
</comment>
<evidence type="ECO:0000259" key="2">
    <source>
        <dbReference type="Pfam" id="PF26017"/>
    </source>
</evidence>
<dbReference type="OrthoDB" id="409642at2759"/>
<feature type="compositionally biased region" description="Low complexity" evidence="1">
    <location>
        <begin position="1151"/>
        <end position="1171"/>
    </location>
</feature>
<feature type="compositionally biased region" description="Low complexity" evidence="1">
    <location>
        <begin position="458"/>
        <end position="470"/>
    </location>
</feature>
<feature type="region of interest" description="Disordered" evidence="1">
    <location>
        <begin position="764"/>
        <end position="857"/>
    </location>
</feature>
<feature type="compositionally biased region" description="Low complexity" evidence="1">
    <location>
        <begin position="1195"/>
        <end position="1221"/>
    </location>
</feature>
<feature type="compositionally biased region" description="Low complexity" evidence="1">
    <location>
        <begin position="922"/>
        <end position="933"/>
    </location>
</feature>
<feature type="region of interest" description="Disordered" evidence="1">
    <location>
        <begin position="546"/>
        <end position="580"/>
    </location>
</feature>
<feature type="compositionally biased region" description="Low complexity" evidence="1">
    <location>
        <begin position="784"/>
        <end position="806"/>
    </location>
</feature>
<feature type="region of interest" description="Disordered" evidence="1">
    <location>
        <begin position="1"/>
        <end position="25"/>
    </location>
</feature>
<dbReference type="PANTHER" id="PTHR22427:SF7">
    <property type="entry name" value="GH15728P"/>
    <property type="match status" value="1"/>
</dbReference>
<dbReference type="EMBL" id="JAEHOD010000020">
    <property type="protein sequence ID" value="KAG2447840.1"/>
    <property type="molecule type" value="Genomic_DNA"/>
</dbReference>
<reference evidence="3" key="1">
    <citation type="journal article" date="2020" name="bioRxiv">
        <title>Comparative genomics of Chlamydomonas.</title>
        <authorList>
            <person name="Craig R.J."/>
            <person name="Hasan A.R."/>
            <person name="Ness R.W."/>
            <person name="Keightley P.D."/>
        </authorList>
    </citation>
    <scope>NUCLEOTIDE SEQUENCE</scope>
    <source>
        <strain evidence="3">CCAP 11/173</strain>
    </source>
</reference>
<feature type="region of interest" description="Disordered" evidence="1">
    <location>
        <begin position="609"/>
        <end position="684"/>
    </location>
</feature>
<keyword evidence="4" id="KW-1185">Reference proteome</keyword>
<feature type="domain" description="BTBD8 BACK" evidence="2">
    <location>
        <begin position="200"/>
        <end position="293"/>
    </location>
</feature>
<dbReference type="Proteomes" id="UP000613740">
    <property type="component" value="Unassembled WGS sequence"/>
</dbReference>
<gene>
    <name evidence="3" type="ORF">HYH02_007296</name>
</gene>
<feature type="compositionally biased region" description="Low complexity" evidence="1">
    <location>
        <begin position="1228"/>
        <end position="1246"/>
    </location>
</feature>